<keyword evidence="2" id="KW-0347">Helicase</keyword>
<dbReference type="Pfam" id="PF12705">
    <property type="entry name" value="PDDEXK_1"/>
    <property type="match status" value="1"/>
</dbReference>
<keyword evidence="2" id="KW-0378">Hydrolase</keyword>
<keyword evidence="2" id="KW-0547">Nucleotide-binding</keyword>
<dbReference type="NCBIfam" id="TIGR02786">
    <property type="entry name" value="addB_alphas"/>
    <property type="match status" value="1"/>
</dbReference>
<accession>A0A286GJG1</accession>
<evidence type="ECO:0000313" key="3">
    <source>
        <dbReference type="Proteomes" id="UP000219621"/>
    </source>
</evidence>
<dbReference type="InterPro" id="IPR014153">
    <property type="entry name" value="Ds_break_AddB"/>
</dbReference>
<keyword evidence="3" id="KW-1185">Reference proteome</keyword>
<dbReference type="SUPFAM" id="SSF52540">
    <property type="entry name" value="P-loop containing nucleoside triphosphate hydrolases"/>
    <property type="match status" value="1"/>
</dbReference>
<dbReference type="EMBL" id="OCNJ01000004">
    <property type="protein sequence ID" value="SOD95671.1"/>
    <property type="molecule type" value="Genomic_DNA"/>
</dbReference>
<dbReference type="AlphaFoldDB" id="A0A286GJG1"/>
<dbReference type="InterPro" id="IPR038726">
    <property type="entry name" value="PDDEXK_AddAB-type"/>
</dbReference>
<feature type="domain" description="PD-(D/E)XK endonuclease-like" evidence="1">
    <location>
        <begin position="727"/>
        <end position="966"/>
    </location>
</feature>
<keyword evidence="2" id="KW-0067">ATP-binding</keyword>
<dbReference type="RefSeq" id="WP_176525137.1">
    <property type="nucleotide sequence ID" value="NZ_OCNJ01000004.1"/>
</dbReference>
<dbReference type="GO" id="GO:0004386">
    <property type="term" value="F:helicase activity"/>
    <property type="evidence" value="ECO:0007669"/>
    <property type="project" value="UniProtKB-KW"/>
</dbReference>
<dbReference type="Gene3D" id="3.90.320.10">
    <property type="match status" value="1"/>
</dbReference>
<evidence type="ECO:0000259" key="1">
    <source>
        <dbReference type="Pfam" id="PF12705"/>
    </source>
</evidence>
<sequence>MTIARVHTIAPHRPFLDVLAAGILAETGGDPLALAEGIVLLPTRRACRALREAFLRRAGGRPMLLPRLLTFGNLDEDETLFAAFQGEGAAPDLDLPPPIEPMQRLLALTRLVMAMPLPGTEEKTPPEQAARLAVELGRLLDQVQTEQLSFDALATLVPAEYAEHWQITLQFLTILTEVWPAHLTEIGRLDRVDWRNRLQRLQTEAWTAAPPKGWVIAVETARPTPAAGDLLACIARLPRGAVVLPGLDTALDDRSWEALEQSHPQHGLKLLLARFGVERDAVTEYHPDAAAPQAPPDRLRLVREAMRPAATTDAWLGMDALDPAALARITRLDCPTPREEATAIALMMRAALETDGRTVMLVTPDRDIGRRVAAELKRWGVEMDDSAGRPLRGTPPGIYLRLLADAVAADLAPLPLLALLKHPLAGGGQSLRGFRDSVRLLERLALRGPRPRPGIAGLIHALETEHTGEKTEPQAQRLCRWLEGIDAILRPFTDLMAHGTVAVTDIADAHMRVAEALAATDEETGPERLWAGPAGAAAADLAVDLANHGAILPPVKPSSWPALFESLATGVQVRPEYNLHPRLSILGLIEARFMQADLVILAGLNEGTWPEDPGHDPWMSRPMRDRFGLPRPEWRTGLSAHDFGQLFCAPEVVVTRAERVEGAPTVPSRWLLRLETVMRAGGLDAAMWQEAGLHWLDWAQGIDRPDRITPAPRPAPTPPVEARPRKLSVTKIEKWMRDPYAIYAEHVLKLRALDPLDADPGAADYGSLVHKALETFVLRHPDDMPAEPLEKLLAIGREVFAGQLDRPGVWAFWWPRFESVARWFVAHEAARRPLIQTPFVERRGETTVNGLAGPFTLTATADRIDLLRDGTLAILDYKTGAPPSPKEVAAGYAPQLPLEAIIAMRGGFDGVPAKPVSALSYWRLKGGDVGGEDRPAHKEKTPEELAAEALAGLEALVRVFDDPATPYEARPHPDYAPAYSDYLHLARVKEWAAGGGDGE</sequence>
<reference evidence="2 3" key="1">
    <citation type="submission" date="2017-09" db="EMBL/GenBank/DDBJ databases">
        <authorList>
            <person name="Ehlers B."/>
            <person name="Leendertz F.H."/>
        </authorList>
    </citation>
    <scope>NUCLEOTIDE SEQUENCE [LARGE SCALE GENOMIC DNA]</scope>
    <source>
        <strain evidence="2 3">USBA 140</strain>
    </source>
</reference>
<evidence type="ECO:0000313" key="2">
    <source>
        <dbReference type="EMBL" id="SOD95671.1"/>
    </source>
</evidence>
<proteinExistence type="predicted"/>
<gene>
    <name evidence="2" type="ORF">SAMN05421508_104420</name>
</gene>
<protein>
    <submittedName>
        <fullName evidence="2">ATP-dependent helicase/nuclease subunit B</fullName>
    </submittedName>
</protein>
<organism evidence="2 3">
    <name type="scientific">Caenispirillum bisanense</name>
    <dbReference type="NCBI Taxonomy" id="414052"/>
    <lineage>
        <taxon>Bacteria</taxon>
        <taxon>Pseudomonadati</taxon>
        <taxon>Pseudomonadota</taxon>
        <taxon>Alphaproteobacteria</taxon>
        <taxon>Rhodospirillales</taxon>
        <taxon>Novispirillaceae</taxon>
        <taxon>Caenispirillum</taxon>
    </lineage>
</organism>
<dbReference type="InterPro" id="IPR027417">
    <property type="entry name" value="P-loop_NTPase"/>
</dbReference>
<dbReference type="InterPro" id="IPR011604">
    <property type="entry name" value="PDDEXK-like_dom_sf"/>
</dbReference>
<name>A0A286GJG1_9PROT</name>
<dbReference type="Proteomes" id="UP000219621">
    <property type="component" value="Unassembled WGS sequence"/>
</dbReference>